<protein>
    <submittedName>
        <fullName evidence="2">ParM/StbA family protein</fullName>
    </submittedName>
</protein>
<dbReference type="Pfam" id="PF17989">
    <property type="entry name" value="ALP_N"/>
    <property type="match status" value="1"/>
</dbReference>
<dbReference type="EMBL" id="JAHHHW010000099">
    <property type="protein sequence ID" value="MBW4433183.1"/>
    <property type="molecule type" value="Genomic_DNA"/>
</dbReference>
<reference evidence="2" key="1">
    <citation type="submission" date="2021-05" db="EMBL/GenBank/DDBJ databases">
        <authorList>
            <person name="Pietrasiak N."/>
            <person name="Ward R."/>
            <person name="Stajich J.E."/>
            <person name="Kurbessoian T."/>
        </authorList>
    </citation>
    <scope>NUCLEOTIDE SEQUENCE</scope>
    <source>
        <strain evidence="2">HA4357-MV3</strain>
    </source>
</reference>
<evidence type="ECO:0000259" key="1">
    <source>
        <dbReference type="Pfam" id="PF17989"/>
    </source>
</evidence>
<dbReference type="InterPro" id="IPR040607">
    <property type="entry name" value="ALP_N"/>
</dbReference>
<dbReference type="Proteomes" id="UP000813215">
    <property type="component" value="Unassembled WGS sequence"/>
</dbReference>
<dbReference type="CDD" id="cd10227">
    <property type="entry name" value="ASKHA_NBD_ParM-like"/>
    <property type="match status" value="1"/>
</dbReference>
<reference evidence="2" key="2">
    <citation type="journal article" date="2022" name="Microbiol. Resour. Announc.">
        <title>Metagenome Sequencing to Explore Phylogenomics of Terrestrial Cyanobacteria.</title>
        <authorList>
            <person name="Ward R.D."/>
            <person name="Stajich J.E."/>
            <person name="Johansen J.R."/>
            <person name="Huntemann M."/>
            <person name="Clum A."/>
            <person name="Foster B."/>
            <person name="Foster B."/>
            <person name="Roux S."/>
            <person name="Palaniappan K."/>
            <person name="Varghese N."/>
            <person name="Mukherjee S."/>
            <person name="Reddy T.B.K."/>
            <person name="Daum C."/>
            <person name="Copeland A."/>
            <person name="Chen I.A."/>
            <person name="Ivanova N.N."/>
            <person name="Kyrpides N.C."/>
            <person name="Shapiro N."/>
            <person name="Eloe-Fadrosh E.A."/>
            <person name="Pietrasiak N."/>
        </authorList>
    </citation>
    <scope>NUCLEOTIDE SEQUENCE</scope>
    <source>
        <strain evidence="2">HA4357-MV3</strain>
    </source>
</reference>
<dbReference type="Gene3D" id="3.30.420.40">
    <property type="match status" value="2"/>
</dbReference>
<gene>
    <name evidence="2" type="ORF">KME28_16020</name>
</gene>
<evidence type="ECO:0000313" key="2">
    <source>
        <dbReference type="EMBL" id="MBW4433183.1"/>
    </source>
</evidence>
<organism evidence="2 3">
    <name type="scientific">Pelatocladus maniniholoensis HA4357-MV3</name>
    <dbReference type="NCBI Taxonomy" id="1117104"/>
    <lineage>
        <taxon>Bacteria</taxon>
        <taxon>Bacillati</taxon>
        <taxon>Cyanobacteriota</taxon>
        <taxon>Cyanophyceae</taxon>
        <taxon>Nostocales</taxon>
        <taxon>Nostocaceae</taxon>
        <taxon>Pelatocladus</taxon>
    </lineage>
</organism>
<feature type="domain" description="Actin-like protein N-terminal" evidence="1">
    <location>
        <begin position="15"/>
        <end position="176"/>
    </location>
</feature>
<dbReference type="AlphaFoldDB" id="A0A9E3LU17"/>
<accession>A0A9E3LU17</accession>
<comment type="caution">
    <text evidence="2">The sequence shown here is derived from an EMBL/GenBank/DDBJ whole genome shotgun (WGS) entry which is preliminary data.</text>
</comment>
<evidence type="ECO:0000313" key="3">
    <source>
        <dbReference type="Proteomes" id="UP000813215"/>
    </source>
</evidence>
<proteinExistence type="predicted"/>
<name>A0A9E3LU17_9NOST</name>
<sequence length="419" mass="46013">MTKTATVAVPDLLLAIDLGGSQTKAIASVPASSSFPVLLCMEPEIADISAASVQNYEKNKSGEVDPENTCWVGIGDDYYAVGFLARHKYGGNSLLKQLKEESAIPKICGALWVLRQKLKIMDKLTVALTVLLPPSEYQDRERLETKLRQAVRRFNTPTGDMRVKLVDFNAKPEGGGIYLYRRSILGAAIKNYNLAVVMLGYRNASVLVSTRGAVAPGVSSTFGMSWMLDDFVRRCSGLVKEDPRLMAAIVAAGFECKPEALIKLSRRNSEEEREEEAQEISEALKLSRDQYFRALVRWLSQELPRDTDEIILCGGTAEYLKSELEAHYNNMSVIWNGDIDIPPELKIAGMGVRIVDVWALYQVFFGVDSNFMKKDSGSIATGNTSSCTTSVVVSSASGTNVLPSKTPKSKGFLEMPNNL</sequence>